<reference evidence="1 2" key="1">
    <citation type="submission" date="2018-08" db="EMBL/GenBank/DDBJ databases">
        <title>A genome reference for cultivated species of the human gut microbiota.</title>
        <authorList>
            <person name="Zou Y."/>
            <person name="Xue W."/>
            <person name="Luo G."/>
        </authorList>
    </citation>
    <scope>NUCLEOTIDE SEQUENCE [LARGE SCALE GENOMIC DNA]</scope>
    <source>
        <strain evidence="1 2">AF39-11</strain>
    </source>
</reference>
<gene>
    <name evidence="1" type="ORF">DW035_01480</name>
</gene>
<dbReference type="RefSeq" id="WP_118441046.1">
    <property type="nucleotide sequence ID" value="NZ_DBFVTB010000154.1"/>
</dbReference>
<dbReference type="Proteomes" id="UP000284916">
    <property type="component" value="Unassembled WGS sequence"/>
</dbReference>
<organism evidence="1 2">
    <name type="scientific">Phocaeicola plebeius</name>
    <dbReference type="NCBI Taxonomy" id="310297"/>
    <lineage>
        <taxon>Bacteria</taxon>
        <taxon>Pseudomonadati</taxon>
        <taxon>Bacteroidota</taxon>
        <taxon>Bacteroidia</taxon>
        <taxon>Bacteroidales</taxon>
        <taxon>Bacteroidaceae</taxon>
        <taxon>Phocaeicola</taxon>
    </lineage>
</organism>
<accession>A0A415JC89</accession>
<sequence>MVEYGYIDENGSLVSKFLEEYNEKYKNEETGEIETRIVSIQEQQAELSALGWKPVELVDDTKLQCPEYYSVRIVPYDVGDKISYKYERRFNAKLVRNKIDELKASLTSNDSVIGDYRITKCYEASLIGLDMPYDIAELHQKRQSVRDEINKLEALIASKI</sequence>
<dbReference type="EMBL" id="QROI01000002">
    <property type="protein sequence ID" value="RHL18543.1"/>
    <property type="molecule type" value="Genomic_DNA"/>
</dbReference>
<protein>
    <submittedName>
        <fullName evidence="1">Uncharacterized protein</fullName>
    </submittedName>
</protein>
<comment type="caution">
    <text evidence="1">The sequence shown here is derived from an EMBL/GenBank/DDBJ whole genome shotgun (WGS) entry which is preliminary data.</text>
</comment>
<dbReference type="AlphaFoldDB" id="A0A415JC89"/>
<evidence type="ECO:0000313" key="2">
    <source>
        <dbReference type="Proteomes" id="UP000284916"/>
    </source>
</evidence>
<name>A0A415JC89_9BACT</name>
<proteinExistence type="predicted"/>
<evidence type="ECO:0000313" key="1">
    <source>
        <dbReference type="EMBL" id="RHL18543.1"/>
    </source>
</evidence>